<accession>A0A0G2I6K8</accession>
<keyword evidence="5 8" id="KW-1133">Transmembrane helix</keyword>
<dbReference type="PANTHER" id="PTHR31503">
    <property type="entry name" value="VACUOLAR CALCIUM ION TRANSPORTER"/>
    <property type="match status" value="1"/>
</dbReference>
<reference evidence="11" key="1">
    <citation type="journal article" date="2015" name="PLoS Genet.">
        <title>The dynamic genome and transcriptome of the human fungal pathogen Blastomyces and close relative Emmonsia.</title>
        <authorList>
            <person name="Munoz J.F."/>
            <person name="Gauthier G.M."/>
            <person name="Desjardins C.A."/>
            <person name="Gallo J.E."/>
            <person name="Holder J."/>
            <person name="Sullivan T.D."/>
            <person name="Marty A.J."/>
            <person name="Carmen J.C."/>
            <person name="Chen Z."/>
            <person name="Ding L."/>
            <person name="Gujja S."/>
            <person name="Magrini V."/>
            <person name="Misas E."/>
            <person name="Mitreva M."/>
            <person name="Priest M."/>
            <person name="Saif S."/>
            <person name="Whiston E.A."/>
            <person name="Young S."/>
            <person name="Zeng Q."/>
            <person name="Goldman W.E."/>
            <person name="Mardis E.R."/>
            <person name="Taylor J.W."/>
            <person name="McEwen J.G."/>
            <person name="Clay O.K."/>
            <person name="Klein B.S."/>
            <person name="Cuomo C.A."/>
        </authorList>
    </citation>
    <scope>NUCLEOTIDE SEQUENCE [LARGE SCALE GENOMIC DNA]</scope>
    <source>
        <strain evidence="11">UAMH 3008</strain>
    </source>
</reference>
<dbReference type="GO" id="GO:0000329">
    <property type="term" value="C:fungal-type vacuole membrane"/>
    <property type="evidence" value="ECO:0007669"/>
    <property type="project" value="TreeGrafter"/>
</dbReference>
<dbReference type="PANTHER" id="PTHR31503:SF18">
    <property type="entry name" value="CA(2+)_H(+) EXCHANGER, PUTATIVE (EUROFUNG)-RELATED"/>
    <property type="match status" value="1"/>
</dbReference>
<dbReference type="Proteomes" id="UP000034164">
    <property type="component" value="Unassembled WGS sequence"/>
</dbReference>
<dbReference type="GO" id="GO:0015369">
    <property type="term" value="F:calcium:proton antiporter activity"/>
    <property type="evidence" value="ECO:0007669"/>
    <property type="project" value="TreeGrafter"/>
</dbReference>
<dbReference type="EMBL" id="LCZI01000568">
    <property type="protein sequence ID" value="KKZ65870.1"/>
    <property type="molecule type" value="Genomic_DNA"/>
</dbReference>
<evidence type="ECO:0000313" key="10">
    <source>
        <dbReference type="EMBL" id="KKZ65870.1"/>
    </source>
</evidence>
<evidence type="ECO:0000256" key="2">
    <source>
        <dbReference type="ARBA" id="ARBA00008170"/>
    </source>
</evidence>
<keyword evidence="3" id="KW-0813">Transport</keyword>
<evidence type="ECO:0000256" key="4">
    <source>
        <dbReference type="ARBA" id="ARBA00022692"/>
    </source>
</evidence>
<dbReference type="InterPro" id="IPR044880">
    <property type="entry name" value="NCX_ion-bd_dom_sf"/>
</dbReference>
<evidence type="ECO:0000256" key="5">
    <source>
        <dbReference type="ARBA" id="ARBA00022989"/>
    </source>
</evidence>
<evidence type="ECO:0000259" key="9">
    <source>
        <dbReference type="Pfam" id="PF01699"/>
    </source>
</evidence>
<comment type="caution">
    <text evidence="10">The sequence shown here is derived from an EMBL/GenBank/DDBJ whole genome shotgun (WGS) entry which is preliminary data.</text>
</comment>
<name>A0A0G2I6K8_9EURO</name>
<evidence type="ECO:0000256" key="7">
    <source>
        <dbReference type="ARBA" id="ARBA00023136"/>
    </source>
</evidence>
<dbReference type="InterPro" id="IPR004713">
    <property type="entry name" value="CaH_exchang"/>
</dbReference>
<evidence type="ECO:0000256" key="3">
    <source>
        <dbReference type="ARBA" id="ARBA00022448"/>
    </source>
</evidence>
<evidence type="ECO:0000256" key="1">
    <source>
        <dbReference type="ARBA" id="ARBA00004127"/>
    </source>
</evidence>
<comment type="subcellular location">
    <subcellularLocation>
        <location evidence="1">Endomembrane system</location>
        <topology evidence="1">Multi-pass membrane protein</topology>
    </subcellularLocation>
</comment>
<dbReference type="Pfam" id="PF01699">
    <property type="entry name" value="Na_Ca_ex"/>
    <property type="match status" value="1"/>
</dbReference>
<protein>
    <submittedName>
        <fullName evidence="10">Ca2+:H+ antiporter</fullName>
    </submittedName>
</protein>
<organism evidence="10 11">
    <name type="scientific">[Emmonsia] crescens</name>
    <dbReference type="NCBI Taxonomy" id="73230"/>
    <lineage>
        <taxon>Eukaryota</taxon>
        <taxon>Fungi</taxon>
        <taxon>Dikarya</taxon>
        <taxon>Ascomycota</taxon>
        <taxon>Pezizomycotina</taxon>
        <taxon>Eurotiomycetes</taxon>
        <taxon>Eurotiomycetidae</taxon>
        <taxon>Onygenales</taxon>
        <taxon>Ajellomycetaceae</taxon>
        <taxon>Emergomyces</taxon>
    </lineage>
</organism>
<keyword evidence="4 8" id="KW-0812">Transmembrane</keyword>
<dbReference type="GO" id="GO:0006874">
    <property type="term" value="P:intracellular calcium ion homeostasis"/>
    <property type="evidence" value="ECO:0007669"/>
    <property type="project" value="TreeGrafter"/>
</dbReference>
<evidence type="ECO:0000313" key="11">
    <source>
        <dbReference type="Proteomes" id="UP000034164"/>
    </source>
</evidence>
<dbReference type="AlphaFoldDB" id="A0A0G2I6K8"/>
<keyword evidence="6" id="KW-0406">Ion transport</keyword>
<comment type="similarity">
    <text evidence="2">Belongs to the Ca(2+):cation antiporter (CaCA) (TC 2.A.19) family.</text>
</comment>
<proteinExistence type="inferred from homology"/>
<dbReference type="OrthoDB" id="1699231at2759"/>
<sequence>MPSAQPLLQLMAVVPLESPNGIETETRGSLHLSTTVSVILLLVSTGLVAVFAEFLVDSIDYLVESAGVSQAFIVLIILPIVGNAAEHITAVVVASKNKMDLAIGVALGSNIQIALFTCHCTARMVPEY</sequence>
<evidence type="ECO:0000256" key="8">
    <source>
        <dbReference type="SAM" id="Phobius"/>
    </source>
</evidence>
<feature type="domain" description="Sodium/calcium exchanger membrane region" evidence="9">
    <location>
        <begin position="37"/>
        <end position="116"/>
    </location>
</feature>
<gene>
    <name evidence="10" type="ORF">EMCG_08375</name>
</gene>
<feature type="transmembrane region" description="Helical" evidence="8">
    <location>
        <begin position="36"/>
        <end position="56"/>
    </location>
</feature>
<dbReference type="GO" id="GO:0012505">
    <property type="term" value="C:endomembrane system"/>
    <property type="evidence" value="ECO:0007669"/>
    <property type="project" value="UniProtKB-SubCell"/>
</dbReference>
<dbReference type="InterPro" id="IPR004837">
    <property type="entry name" value="NaCa_Exmemb"/>
</dbReference>
<evidence type="ECO:0000256" key="6">
    <source>
        <dbReference type="ARBA" id="ARBA00023065"/>
    </source>
</evidence>
<keyword evidence="7 8" id="KW-0472">Membrane</keyword>
<dbReference type="VEuPathDB" id="FungiDB:EMCG_08375"/>
<dbReference type="Gene3D" id="1.20.1420.30">
    <property type="entry name" value="NCX, central ion-binding region"/>
    <property type="match status" value="1"/>
</dbReference>